<keyword evidence="4 7" id="KW-0812">Transmembrane</keyword>
<feature type="transmembrane region" description="Helical" evidence="7">
    <location>
        <begin position="95"/>
        <end position="114"/>
    </location>
</feature>
<dbReference type="EMBL" id="KB202883">
    <property type="protein sequence ID" value="ESO87602.1"/>
    <property type="molecule type" value="Genomic_DNA"/>
</dbReference>
<evidence type="ECO:0000256" key="3">
    <source>
        <dbReference type="ARBA" id="ARBA00022475"/>
    </source>
</evidence>
<dbReference type="Proteomes" id="UP000030746">
    <property type="component" value="Unassembled WGS sequence"/>
</dbReference>
<evidence type="ECO:0000256" key="6">
    <source>
        <dbReference type="ARBA" id="ARBA00023136"/>
    </source>
</evidence>
<dbReference type="GeneID" id="20232716"/>
<comment type="subcellular location">
    <subcellularLocation>
        <location evidence="1">Cell membrane</location>
        <topology evidence="1">Multi-pass membrane protein</topology>
    </subcellularLocation>
    <subcellularLocation>
        <location evidence="7">Membrane</location>
        <topology evidence="7">Multi-pass membrane protein</topology>
    </subcellularLocation>
</comment>
<keyword evidence="6 7" id="KW-0472">Membrane</keyword>
<evidence type="ECO:0000313" key="8">
    <source>
        <dbReference type="EMBL" id="ESO87602.1"/>
    </source>
</evidence>
<dbReference type="InterPro" id="IPR018629">
    <property type="entry name" value="XK-rel"/>
</dbReference>
<feature type="transmembrane region" description="Helical" evidence="7">
    <location>
        <begin position="67"/>
        <end position="89"/>
    </location>
</feature>
<feature type="transmembrane region" description="Helical" evidence="7">
    <location>
        <begin position="126"/>
        <end position="145"/>
    </location>
</feature>
<evidence type="ECO:0000313" key="9">
    <source>
        <dbReference type="Proteomes" id="UP000030746"/>
    </source>
</evidence>
<gene>
    <name evidence="8" type="ORF">LOTGIDRAFT_127530</name>
</gene>
<evidence type="ECO:0000256" key="4">
    <source>
        <dbReference type="ARBA" id="ARBA00022692"/>
    </source>
</evidence>
<evidence type="ECO:0000256" key="1">
    <source>
        <dbReference type="ARBA" id="ARBA00004651"/>
    </source>
</evidence>
<accession>V3ZTA9</accession>
<comment type="similarity">
    <text evidence="2 7">Belongs to the XK family.</text>
</comment>
<proteinExistence type="inferred from homology"/>
<keyword evidence="3" id="KW-1003">Cell membrane</keyword>
<evidence type="ECO:0000256" key="2">
    <source>
        <dbReference type="ARBA" id="ARBA00008789"/>
    </source>
</evidence>
<organism evidence="8 9">
    <name type="scientific">Lottia gigantea</name>
    <name type="common">Giant owl limpet</name>
    <dbReference type="NCBI Taxonomy" id="225164"/>
    <lineage>
        <taxon>Eukaryota</taxon>
        <taxon>Metazoa</taxon>
        <taxon>Spiralia</taxon>
        <taxon>Lophotrochozoa</taxon>
        <taxon>Mollusca</taxon>
        <taxon>Gastropoda</taxon>
        <taxon>Patellogastropoda</taxon>
        <taxon>Lottioidea</taxon>
        <taxon>Lottiidae</taxon>
        <taxon>Lottia</taxon>
    </lineage>
</organism>
<dbReference type="OrthoDB" id="6356248at2759"/>
<protein>
    <recommendedName>
        <fullName evidence="7">XK-related protein</fullName>
    </recommendedName>
</protein>
<dbReference type="PANTHER" id="PTHR16024">
    <property type="entry name" value="XK-RELATED PROTEIN"/>
    <property type="match status" value="1"/>
</dbReference>
<dbReference type="RefSeq" id="XP_009061794.1">
    <property type="nucleotide sequence ID" value="XM_009063546.1"/>
</dbReference>
<dbReference type="CTD" id="20232716"/>
<dbReference type="AlphaFoldDB" id="V3ZTA9"/>
<feature type="transmembrane region" description="Helical" evidence="7">
    <location>
        <begin position="157"/>
        <end position="177"/>
    </location>
</feature>
<name>V3ZTA9_LOTGI</name>
<keyword evidence="5 7" id="KW-1133">Transmembrane helix</keyword>
<dbReference type="InterPro" id="IPR050895">
    <property type="entry name" value="XK-related_scramblase"/>
</dbReference>
<feature type="non-terminal residue" evidence="8">
    <location>
        <position position="181"/>
    </location>
</feature>
<evidence type="ECO:0000256" key="7">
    <source>
        <dbReference type="RuleBase" id="RU910716"/>
    </source>
</evidence>
<sequence length="181" mass="21055">MFCVSISVTLFSSAWAVASYRRKYKTCESDMLVITWPGSVFRLVWRISELGSRIISLALFASLYKYWIFLVISFHWITMCLCVCTSVISSVSGTGFYRIIKGMVAAYVYIFCFVNINRDNAAFRYTLFYIIMFFENATLCAVWMFMVPDVQTGYKYLLIFITASSFFVSVVAMCIYYKFFH</sequence>
<dbReference type="GO" id="GO:0005886">
    <property type="term" value="C:plasma membrane"/>
    <property type="evidence" value="ECO:0007669"/>
    <property type="project" value="UniProtKB-SubCell"/>
</dbReference>
<evidence type="ECO:0000256" key="5">
    <source>
        <dbReference type="ARBA" id="ARBA00022989"/>
    </source>
</evidence>
<reference evidence="8 9" key="1">
    <citation type="journal article" date="2013" name="Nature">
        <title>Insights into bilaterian evolution from three spiralian genomes.</title>
        <authorList>
            <person name="Simakov O."/>
            <person name="Marletaz F."/>
            <person name="Cho S.J."/>
            <person name="Edsinger-Gonzales E."/>
            <person name="Havlak P."/>
            <person name="Hellsten U."/>
            <person name="Kuo D.H."/>
            <person name="Larsson T."/>
            <person name="Lv J."/>
            <person name="Arendt D."/>
            <person name="Savage R."/>
            <person name="Osoegawa K."/>
            <person name="de Jong P."/>
            <person name="Grimwood J."/>
            <person name="Chapman J.A."/>
            <person name="Shapiro H."/>
            <person name="Aerts A."/>
            <person name="Otillar R.P."/>
            <person name="Terry A.Y."/>
            <person name="Boore J.L."/>
            <person name="Grigoriev I.V."/>
            <person name="Lindberg D.R."/>
            <person name="Seaver E.C."/>
            <person name="Weisblat D.A."/>
            <person name="Putnam N.H."/>
            <person name="Rokhsar D.S."/>
        </authorList>
    </citation>
    <scope>NUCLEOTIDE SEQUENCE [LARGE SCALE GENOMIC DNA]</scope>
</reference>
<dbReference type="HOGENOM" id="CLU_1492687_0_0_1"/>
<dbReference type="PANTHER" id="PTHR16024:SF4">
    <property type="entry name" value="XK-RELATED PROTEIN"/>
    <property type="match status" value="1"/>
</dbReference>
<dbReference type="Pfam" id="PF09815">
    <property type="entry name" value="XK-related"/>
    <property type="match status" value="1"/>
</dbReference>
<dbReference type="OMA" id="CFLENTI"/>
<keyword evidence="9" id="KW-1185">Reference proteome</keyword>
<dbReference type="KEGG" id="lgi:LOTGIDRAFT_127530"/>